<organism evidence="1 2">
    <name type="scientific">Propioniciclava soli</name>
    <dbReference type="NCBI Taxonomy" id="2775081"/>
    <lineage>
        <taxon>Bacteria</taxon>
        <taxon>Bacillati</taxon>
        <taxon>Actinomycetota</taxon>
        <taxon>Actinomycetes</taxon>
        <taxon>Propionibacteriales</taxon>
        <taxon>Propionibacteriaceae</taxon>
        <taxon>Propioniciclava</taxon>
    </lineage>
</organism>
<keyword evidence="2" id="KW-1185">Reference proteome</keyword>
<accession>A0ABZ3C721</accession>
<dbReference type="EMBL" id="CP115965">
    <property type="protein sequence ID" value="WZW98067.1"/>
    <property type="molecule type" value="Genomic_DNA"/>
</dbReference>
<name>A0ABZ3C721_9ACTN</name>
<proteinExistence type="predicted"/>
<dbReference type="Proteomes" id="UP001434337">
    <property type="component" value="Chromosome"/>
</dbReference>
<gene>
    <name evidence="1" type="ORF">PCC79_14395</name>
</gene>
<dbReference type="PANTHER" id="PTHR35332:SF2">
    <property type="entry name" value="REGULATION OF ENOLASE PROTEIN 1"/>
    <property type="match status" value="1"/>
</dbReference>
<dbReference type="PANTHER" id="PTHR35332">
    <property type="entry name" value="REGULATION OF ENOLASE PROTEIN 1"/>
    <property type="match status" value="1"/>
</dbReference>
<dbReference type="InterPro" id="IPR009784">
    <property type="entry name" value="DUF1349"/>
</dbReference>
<dbReference type="Pfam" id="PF07081">
    <property type="entry name" value="DUF1349"/>
    <property type="match status" value="1"/>
</dbReference>
<sequence>MEHVEKLPWSAGTWTTAPVRADADGDALVVEPAEGSDLWRVTSYGFIHDDAPGLLADLPDGAAMEVSFAWGASEQFDQAGVLLRADAEHWVKAGVEFADGHLGVGAVVTAGVSDWSVGRVDGWQGREITVRVSRSGDAVTVRARCTDEDWRLVRVAPIDPALAWRAGPFCAAPTRAGLTVRFTGWSRGAADASLH</sequence>
<reference evidence="1 2" key="1">
    <citation type="journal article" date="2023" name="Environ Microbiome">
        <title>A coral-associated actinobacterium mitigates coral bleaching under heat stress.</title>
        <authorList>
            <person name="Li J."/>
            <person name="Zou Y."/>
            <person name="Li Q."/>
            <person name="Zhang J."/>
            <person name="Bourne D.G."/>
            <person name="Lyu Y."/>
            <person name="Liu C."/>
            <person name="Zhang S."/>
        </authorList>
    </citation>
    <scope>NUCLEOTIDE SEQUENCE [LARGE SCALE GENOMIC DNA]</scope>
    <source>
        <strain evidence="1 2">SCSIO 13291</strain>
    </source>
</reference>
<evidence type="ECO:0000313" key="1">
    <source>
        <dbReference type="EMBL" id="WZW98067.1"/>
    </source>
</evidence>
<dbReference type="SUPFAM" id="SSF49899">
    <property type="entry name" value="Concanavalin A-like lectins/glucanases"/>
    <property type="match status" value="1"/>
</dbReference>
<dbReference type="Gene3D" id="2.60.120.200">
    <property type="match status" value="1"/>
</dbReference>
<evidence type="ECO:0000313" key="2">
    <source>
        <dbReference type="Proteomes" id="UP001434337"/>
    </source>
</evidence>
<protein>
    <submittedName>
        <fullName evidence="1">DUF1349 domain-containing protein</fullName>
    </submittedName>
</protein>
<dbReference type="InterPro" id="IPR013320">
    <property type="entry name" value="ConA-like_dom_sf"/>
</dbReference>
<dbReference type="RefSeq" id="WP_232549821.1">
    <property type="nucleotide sequence ID" value="NZ_CP115965.1"/>
</dbReference>